<sequence length="70" mass="7415">MRWPIASIRRRVRGRMKLLTSGLRWLDGVVVRSCFHSVRTLIFVLGEEGGGGGGGGDGGDGVVGEDELGC</sequence>
<proteinExistence type="predicted"/>
<reference evidence="2 3" key="1">
    <citation type="journal article" date="2016" name="Nat. Commun.">
        <title>Ectomycorrhizal ecology is imprinted in the genome of the dominant symbiotic fungus Cenococcum geophilum.</title>
        <authorList>
            <consortium name="DOE Joint Genome Institute"/>
            <person name="Peter M."/>
            <person name="Kohler A."/>
            <person name="Ohm R.A."/>
            <person name="Kuo A."/>
            <person name="Krutzmann J."/>
            <person name="Morin E."/>
            <person name="Arend M."/>
            <person name="Barry K.W."/>
            <person name="Binder M."/>
            <person name="Choi C."/>
            <person name="Clum A."/>
            <person name="Copeland A."/>
            <person name="Grisel N."/>
            <person name="Haridas S."/>
            <person name="Kipfer T."/>
            <person name="LaButti K."/>
            <person name="Lindquist E."/>
            <person name="Lipzen A."/>
            <person name="Maire R."/>
            <person name="Meier B."/>
            <person name="Mihaltcheva S."/>
            <person name="Molinier V."/>
            <person name="Murat C."/>
            <person name="Poggeler S."/>
            <person name="Quandt C.A."/>
            <person name="Sperisen C."/>
            <person name="Tritt A."/>
            <person name="Tisserant E."/>
            <person name="Crous P.W."/>
            <person name="Henrissat B."/>
            <person name="Nehls U."/>
            <person name="Egli S."/>
            <person name="Spatafora J.W."/>
            <person name="Grigoriev I.V."/>
            <person name="Martin F.M."/>
        </authorList>
    </citation>
    <scope>NUCLEOTIDE SEQUENCE [LARGE SCALE GENOMIC DNA]</scope>
    <source>
        <strain evidence="2 3">CBS 459.81</strain>
    </source>
</reference>
<gene>
    <name evidence="2" type="ORF">K432DRAFT_21664</name>
</gene>
<protein>
    <submittedName>
        <fullName evidence="2">Uncharacterized protein</fullName>
    </submittedName>
</protein>
<dbReference type="AlphaFoldDB" id="A0A8E2EC79"/>
<organism evidence="2 3">
    <name type="scientific">Lepidopterella palustris CBS 459.81</name>
    <dbReference type="NCBI Taxonomy" id="1314670"/>
    <lineage>
        <taxon>Eukaryota</taxon>
        <taxon>Fungi</taxon>
        <taxon>Dikarya</taxon>
        <taxon>Ascomycota</taxon>
        <taxon>Pezizomycotina</taxon>
        <taxon>Dothideomycetes</taxon>
        <taxon>Pleosporomycetidae</taxon>
        <taxon>Mytilinidiales</taxon>
        <taxon>Argynnaceae</taxon>
        <taxon>Lepidopterella</taxon>
    </lineage>
</organism>
<feature type="compositionally biased region" description="Gly residues" evidence="1">
    <location>
        <begin position="49"/>
        <end position="62"/>
    </location>
</feature>
<evidence type="ECO:0000313" key="2">
    <source>
        <dbReference type="EMBL" id="OCK81306.1"/>
    </source>
</evidence>
<keyword evidence="3" id="KW-1185">Reference proteome</keyword>
<accession>A0A8E2EC79</accession>
<dbReference type="Proteomes" id="UP000250266">
    <property type="component" value="Unassembled WGS sequence"/>
</dbReference>
<dbReference type="EMBL" id="KV744926">
    <property type="protein sequence ID" value="OCK81306.1"/>
    <property type="molecule type" value="Genomic_DNA"/>
</dbReference>
<feature type="region of interest" description="Disordered" evidence="1">
    <location>
        <begin position="49"/>
        <end position="70"/>
    </location>
</feature>
<evidence type="ECO:0000313" key="3">
    <source>
        <dbReference type="Proteomes" id="UP000250266"/>
    </source>
</evidence>
<evidence type="ECO:0000256" key="1">
    <source>
        <dbReference type="SAM" id="MobiDB-lite"/>
    </source>
</evidence>
<name>A0A8E2EC79_9PEZI</name>